<feature type="region of interest" description="Disordered" evidence="1">
    <location>
        <begin position="1"/>
        <end position="102"/>
    </location>
</feature>
<dbReference type="OrthoDB" id="198185at2759"/>
<proteinExistence type="predicted"/>
<dbReference type="Proteomes" id="UP001165065">
    <property type="component" value="Unassembled WGS sequence"/>
</dbReference>
<dbReference type="AlphaFoldDB" id="A0A9W7L991"/>
<protein>
    <submittedName>
        <fullName evidence="2">Uncharacterized protein</fullName>
    </submittedName>
</protein>
<reference evidence="3" key="1">
    <citation type="journal article" date="2023" name="Commun. Biol.">
        <title>Genome analysis of Parmales, the sister group of diatoms, reveals the evolutionary specialization of diatoms from phago-mixotrophs to photoautotrophs.</title>
        <authorList>
            <person name="Ban H."/>
            <person name="Sato S."/>
            <person name="Yoshikawa S."/>
            <person name="Yamada K."/>
            <person name="Nakamura Y."/>
            <person name="Ichinomiya M."/>
            <person name="Sato N."/>
            <person name="Blanc-Mathieu R."/>
            <person name="Endo H."/>
            <person name="Kuwata A."/>
            <person name="Ogata H."/>
        </authorList>
    </citation>
    <scope>NUCLEOTIDE SEQUENCE [LARGE SCALE GENOMIC DNA]</scope>
</reference>
<feature type="compositionally biased region" description="Polar residues" evidence="1">
    <location>
        <begin position="74"/>
        <end position="83"/>
    </location>
</feature>
<feature type="compositionally biased region" description="Basic and acidic residues" evidence="1">
    <location>
        <begin position="84"/>
        <end position="95"/>
    </location>
</feature>
<comment type="caution">
    <text evidence="2">The sequence shown here is derived from an EMBL/GenBank/DDBJ whole genome shotgun (WGS) entry which is preliminary data.</text>
</comment>
<dbReference type="EMBL" id="BRYA01000146">
    <property type="protein sequence ID" value="GMI41269.1"/>
    <property type="molecule type" value="Genomic_DNA"/>
</dbReference>
<accession>A0A9W7L991</accession>
<evidence type="ECO:0000313" key="3">
    <source>
        <dbReference type="Proteomes" id="UP001165065"/>
    </source>
</evidence>
<name>A0A9W7L991_9STRA</name>
<gene>
    <name evidence="2" type="ORF">TrCOL_g7647</name>
</gene>
<evidence type="ECO:0000256" key="1">
    <source>
        <dbReference type="SAM" id="MobiDB-lite"/>
    </source>
</evidence>
<evidence type="ECO:0000313" key="2">
    <source>
        <dbReference type="EMBL" id="GMI41269.1"/>
    </source>
</evidence>
<sequence>MSRPPYHIQAVRQNPDLHDDVSVASNNSSLPSHKPIRKKTSTGSHKALSHPHHGSVAGSNRLHRTASADLGSKTAATLGTKTSAGDKAEKKEEKSTSTSLSKSISLLQKEADQQLELEMETQMTLEHFLGQMISLKNAFAMLSDVVMHEVDAARSESRRRIDANDTRVIANQGTVDKVIHEFGSLSARVGKIEEKQEKILAELSALRIQGDQTAKWLTTVAEQVSVVKDQIAEVNNKQVAFNAETVKECSELKRHWDTQSQSIVSRINECSGEVSKQRSELAVTSEQRMDDLELLEKALSTLQAQQVRLRASVDESIGPLQTETKSLRSKVDQVDASLSAVKMDVVETRHEMEGIDRDARHRFDNVSRVMKVFAEALGTKPPPSIETGFKD</sequence>
<organism evidence="2 3">
    <name type="scientific">Triparma columacea</name>
    <dbReference type="NCBI Taxonomy" id="722753"/>
    <lineage>
        <taxon>Eukaryota</taxon>
        <taxon>Sar</taxon>
        <taxon>Stramenopiles</taxon>
        <taxon>Ochrophyta</taxon>
        <taxon>Bolidophyceae</taxon>
        <taxon>Parmales</taxon>
        <taxon>Triparmaceae</taxon>
        <taxon>Triparma</taxon>
    </lineage>
</organism>
<keyword evidence="3" id="KW-1185">Reference proteome</keyword>